<proteinExistence type="predicted"/>
<organism evidence="3 4">
    <name type="scientific">Parashewanella curva</name>
    <dbReference type="NCBI Taxonomy" id="2338552"/>
    <lineage>
        <taxon>Bacteria</taxon>
        <taxon>Pseudomonadati</taxon>
        <taxon>Pseudomonadota</taxon>
        <taxon>Gammaproteobacteria</taxon>
        <taxon>Alteromonadales</taxon>
        <taxon>Shewanellaceae</taxon>
        <taxon>Parashewanella</taxon>
    </lineage>
</organism>
<dbReference type="Pfam" id="PF08401">
    <property type="entry name" value="ArdcN"/>
    <property type="match status" value="1"/>
</dbReference>
<dbReference type="EMBL" id="QZEI01000111">
    <property type="protein sequence ID" value="RLV57978.1"/>
    <property type="molecule type" value="Genomic_DNA"/>
</dbReference>
<gene>
    <name evidence="3" type="ORF">D5018_19655</name>
</gene>
<dbReference type="Pfam" id="PF18818">
    <property type="entry name" value="MPTase-PolyVal"/>
    <property type="match status" value="1"/>
</dbReference>
<evidence type="ECO:0000313" key="3">
    <source>
        <dbReference type="EMBL" id="RLV57978.1"/>
    </source>
</evidence>
<evidence type="ECO:0000313" key="4">
    <source>
        <dbReference type="Proteomes" id="UP000281474"/>
    </source>
</evidence>
<dbReference type="InterPro" id="IPR017113">
    <property type="entry name" value="Antirestriction_ArdC"/>
</dbReference>
<dbReference type="Proteomes" id="UP000281474">
    <property type="component" value="Unassembled WGS sequence"/>
</dbReference>
<reference evidence="3 4" key="1">
    <citation type="submission" date="2018-09" db="EMBL/GenBank/DDBJ databases">
        <title>Phylogeny of the Shewanellaceae, and recommendation for two new genera, Pseudoshewanella and Parashewanella.</title>
        <authorList>
            <person name="Wang G."/>
        </authorList>
    </citation>
    <scope>NUCLEOTIDE SEQUENCE [LARGE SCALE GENOMIC DNA]</scope>
    <source>
        <strain evidence="3 4">C51</strain>
    </source>
</reference>
<dbReference type="PIRSF" id="PIRSF037112">
    <property type="entry name" value="Antirestriction_ArdC"/>
    <property type="match status" value="1"/>
</dbReference>
<dbReference type="InterPro" id="IPR013610">
    <property type="entry name" value="ArdC_N"/>
</dbReference>
<comment type="caution">
    <text evidence="3">The sequence shown here is derived from an EMBL/GenBank/DDBJ whole genome shotgun (WGS) entry which is preliminary data.</text>
</comment>
<dbReference type="OrthoDB" id="9792687at2"/>
<keyword evidence="4" id="KW-1185">Reference proteome</keyword>
<accession>A0A3L8PU89</accession>
<dbReference type="AlphaFoldDB" id="A0A3L8PU89"/>
<sequence length="334" mass="38256">MAMATDNKKLPYYQRIANELIEQLKVGAAPWQVPWKAGEPKMPHNPISGTRYKGANALWLAMQGRGDSRWMTYKQAQSIDAQVKRSERGTLVQYWKLFDKVIKKDSNDKPMLDKDGKPIKVTVKLDKPKVFSAIVFNAEQIEGLPELETNTAPEWQRHQRAEKLIQNFGVPVHHDQFDNAYYCPSTDSIHLPQRQQFPTADAFYATILHECGHASGSKERLNRDLTGRFGDESYAKEELRAEIASLMLGDELQIGHSFGQHAAYVDHWIKVLQDDPKEILKASRDAEKIHDYLMEFENQSSKVVSIESNRVSQPRSVVELAEKLKVRELVELDR</sequence>
<name>A0A3L8PU89_9GAMM</name>
<feature type="domain" description="N-terminal" evidence="1">
    <location>
        <begin position="12"/>
        <end position="109"/>
    </location>
</feature>
<evidence type="ECO:0000259" key="1">
    <source>
        <dbReference type="Pfam" id="PF08401"/>
    </source>
</evidence>
<dbReference type="GO" id="GO:0003697">
    <property type="term" value="F:single-stranded DNA binding"/>
    <property type="evidence" value="ECO:0007669"/>
    <property type="project" value="InterPro"/>
</dbReference>
<protein>
    <submittedName>
        <fullName evidence="3">DUF1738 domain-containing protein</fullName>
    </submittedName>
</protein>
<dbReference type="InterPro" id="IPR041459">
    <property type="entry name" value="MPTase-PolyVal"/>
</dbReference>
<feature type="domain" description="Polyvalent protein metallopeptidase" evidence="2">
    <location>
        <begin position="160"/>
        <end position="284"/>
    </location>
</feature>
<evidence type="ECO:0000259" key="2">
    <source>
        <dbReference type="Pfam" id="PF18818"/>
    </source>
</evidence>